<sequence length="558" mass="64011">MSSMGELTLFFVLYVKQKEEGIFISQDKYVAEILKKFHFLSVKTASTPIETQKPLVKDEEATDVDVTLKTSHLQAVKRIFRYLKGQPKLGLWYLKVSSFDLEAYLDSDYAGENIDRKSTTGVFHSKTKNIEVRHHFIRDAYEKKLIKVLKIHTDDNVAGLLTKAFDHYDISNHLSCYKLKVQILKLGDMSYHKDIYDNPSLTKKVFTNMKRVGTGFSGVVTSLFDTMLVLATKEVVLELESEVIDIKSTYKDGIEKLEGRVDKLDEENGILKDLHNVHSKVDTDAPIAKPYKMDLEHQEKVLSMQDVDDEEPAELEEVLEVVKAAKLMTEVVTTTGATTAEATKVNVPRRRRGGVIQDPEETTSTVVVHLEVQSKDKGKGILIEEPKSLKGQAQIKQDEAFARQLEAELNANIKWNAIMEQVKRSERLNDAVIKYQDLNRKPLIEAQARKNMIIYLNNMASFKMNYFKGMAYSEIRPLFEKHYNYIQDFLEEVNKEVTIPEKEDEVEGHKREEISIDTFNSGALMLNNVRLEVEEVSEMSFELLRLVRRQLIEGYVPE</sequence>
<dbReference type="PANTHER" id="PTHR11439:SF495">
    <property type="entry name" value="REVERSE TRANSCRIPTASE, RNA-DEPENDENT DNA POLYMERASE-RELATED"/>
    <property type="match status" value="1"/>
</dbReference>
<dbReference type="PANTHER" id="PTHR11439">
    <property type="entry name" value="GAG-POL-RELATED RETROTRANSPOSON"/>
    <property type="match status" value="1"/>
</dbReference>
<gene>
    <name evidence="2" type="ORF">Tci_044629</name>
</gene>
<keyword evidence="1" id="KW-0175">Coiled coil</keyword>
<dbReference type="EMBL" id="BKCJ010006535">
    <property type="protein sequence ID" value="GEU72651.1"/>
    <property type="molecule type" value="Genomic_DNA"/>
</dbReference>
<organism evidence="2">
    <name type="scientific">Tanacetum cinerariifolium</name>
    <name type="common">Dalmatian daisy</name>
    <name type="synonym">Chrysanthemum cinerariifolium</name>
    <dbReference type="NCBI Taxonomy" id="118510"/>
    <lineage>
        <taxon>Eukaryota</taxon>
        <taxon>Viridiplantae</taxon>
        <taxon>Streptophyta</taxon>
        <taxon>Embryophyta</taxon>
        <taxon>Tracheophyta</taxon>
        <taxon>Spermatophyta</taxon>
        <taxon>Magnoliopsida</taxon>
        <taxon>eudicotyledons</taxon>
        <taxon>Gunneridae</taxon>
        <taxon>Pentapetalae</taxon>
        <taxon>asterids</taxon>
        <taxon>campanulids</taxon>
        <taxon>Asterales</taxon>
        <taxon>Asteraceae</taxon>
        <taxon>Asteroideae</taxon>
        <taxon>Anthemideae</taxon>
        <taxon>Anthemidinae</taxon>
        <taxon>Tanacetum</taxon>
    </lineage>
</organism>
<comment type="caution">
    <text evidence="2">The sequence shown here is derived from an EMBL/GenBank/DDBJ whole genome shotgun (WGS) entry which is preliminary data.</text>
</comment>
<accession>A0A6L2MFA6</accession>
<reference evidence="2" key="1">
    <citation type="journal article" date="2019" name="Sci. Rep.">
        <title>Draft genome of Tanacetum cinerariifolium, the natural source of mosquito coil.</title>
        <authorList>
            <person name="Yamashiro T."/>
            <person name="Shiraishi A."/>
            <person name="Satake H."/>
            <person name="Nakayama K."/>
        </authorList>
    </citation>
    <scope>NUCLEOTIDE SEQUENCE</scope>
</reference>
<proteinExistence type="predicted"/>
<feature type="coiled-coil region" evidence="1">
    <location>
        <begin position="247"/>
        <end position="274"/>
    </location>
</feature>
<protein>
    <submittedName>
        <fullName evidence="2">Uncharacterized mitochondrial protein AtMg00810-like</fullName>
    </submittedName>
</protein>
<dbReference type="AlphaFoldDB" id="A0A6L2MFA6"/>
<evidence type="ECO:0000256" key="1">
    <source>
        <dbReference type="SAM" id="Coils"/>
    </source>
</evidence>
<name>A0A6L2MFA6_TANCI</name>
<evidence type="ECO:0000313" key="2">
    <source>
        <dbReference type="EMBL" id="GEU72651.1"/>
    </source>
</evidence>